<dbReference type="AlphaFoldDB" id="A0AAI8DGU9"/>
<protein>
    <recommendedName>
        <fullName evidence="5">Immunodominant staphylococcal antigen B</fullName>
    </recommendedName>
</protein>
<dbReference type="InterPro" id="IPR058086">
    <property type="entry name" value="IsaB"/>
</dbReference>
<evidence type="ECO:0000256" key="3">
    <source>
        <dbReference type="ARBA" id="ARBA00022729"/>
    </source>
</evidence>
<evidence type="ECO:0000313" key="7">
    <source>
        <dbReference type="Proteomes" id="UP000197058"/>
    </source>
</evidence>
<evidence type="ECO:0000313" key="6">
    <source>
        <dbReference type="EMBL" id="ASE33181.1"/>
    </source>
</evidence>
<dbReference type="EMBL" id="CP022046">
    <property type="protein sequence ID" value="ASE33181.1"/>
    <property type="molecule type" value="Genomic_DNA"/>
</dbReference>
<reference evidence="7" key="1">
    <citation type="submission" date="2017-06" db="EMBL/GenBank/DDBJ databases">
        <title>FDA dAtabase for Regulatory Grade micrObial Sequences (FDA-ARGOS): Supporting development and validation of Infectious Disease Dx tests.</title>
        <authorList>
            <person name="Goldberg B."/>
            <person name="Campos J."/>
            <person name="Tallon L."/>
            <person name="Sadzewicz L."/>
            <person name="Sengamalay N."/>
            <person name="Ott S."/>
            <person name="Godinez A."/>
            <person name="Nagaraj S."/>
            <person name="Vavikolanu K."/>
            <person name="Nadendla S."/>
            <person name="George J."/>
            <person name="Geyer C."/>
            <person name="Sichtig H."/>
        </authorList>
    </citation>
    <scope>NUCLEOTIDE SEQUENCE [LARGE SCALE GENOMIC DNA]</scope>
    <source>
        <strain evidence="7">FDAARGOS_285</strain>
    </source>
</reference>
<comment type="similarity">
    <text evidence="4">Belongs to the IsaB family.</text>
</comment>
<keyword evidence="2" id="KW-0964">Secreted</keyword>
<dbReference type="RefSeq" id="WP_058590685.1">
    <property type="nucleotide sequence ID" value="NZ_CP022046.2"/>
</dbReference>
<name>A0AAI8DGU9_MAMSC</name>
<gene>
    <name evidence="6" type="ORF">CEP64_00775</name>
</gene>
<keyword evidence="3" id="KW-0732">Signal</keyword>
<evidence type="ECO:0000256" key="2">
    <source>
        <dbReference type="ARBA" id="ARBA00022525"/>
    </source>
</evidence>
<dbReference type="KEGG" id="sscu:CEP64_00775"/>
<proteinExistence type="inferred from homology"/>
<evidence type="ECO:0000256" key="4">
    <source>
        <dbReference type="ARBA" id="ARBA00093777"/>
    </source>
</evidence>
<accession>A0AAI8DGU9</accession>
<comment type="subcellular location">
    <subcellularLocation>
        <location evidence="1">Secreted</location>
    </subcellularLocation>
</comment>
<dbReference type="NCBIfam" id="NF047686">
    <property type="entry name" value="IsaB_fam"/>
    <property type="match status" value="1"/>
</dbReference>
<organism evidence="6 7">
    <name type="scientific">Mammaliicoccus sciuri</name>
    <name type="common">Staphylococcus sciuri</name>
    <dbReference type="NCBI Taxonomy" id="1296"/>
    <lineage>
        <taxon>Bacteria</taxon>
        <taxon>Bacillati</taxon>
        <taxon>Bacillota</taxon>
        <taxon>Bacilli</taxon>
        <taxon>Bacillales</taxon>
        <taxon>Staphylococcaceae</taxon>
        <taxon>Mammaliicoccus</taxon>
    </lineage>
</organism>
<evidence type="ECO:0000256" key="5">
    <source>
        <dbReference type="ARBA" id="ARBA00093792"/>
    </source>
</evidence>
<evidence type="ECO:0000256" key="1">
    <source>
        <dbReference type="ARBA" id="ARBA00004613"/>
    </source>
</evidence>
<sequence length="170" mass="19331">MNKLTKLTIATGISFGTIFGIVDFPGQDSHEVEAATTPYYTYKGYTGHDGSFILDSAFINALMYKNVTMNNYRIVQPQSYEGNIYTHRTSYDQTFYFGGKYEEEYAASAKFPVKKHHISKAQILKAYGNDYTIEETRNGEEYRFLVGGNLIIFTIDNNYVTTVNIGENLK</sequence>
<dbReference type="Proteomes" id="UP000197058">
    <property type="component" value="Chromosome"/>
</dbReference>